<organism evidence="4 5">
    <name type="scientific">Bordetella genomosp. 12</name>
    <dbReference type="NCBI Taxonomy" id="463035"/>
    <lineage>
        <taxon>Bacteria</taxon>
        <taxon>Pseudomonadati</taxon>
        <taxon>Pseudomonadota</taxon>
        <taxon>Betaproteobacteria</taxon>
        <taxon>Burkholderiales</taxon>
        <taxon>Alcaligenaceae</taxon>
        <taxon>Bordetella</taxon>
    </lineage>
</organism>
<comment type="caution">
    <text evidence="4">The sequence shown here is derived from an EMBL/GenBank/DDBJ whole genome shotgun (WGS) entry which is preliminary data.</text>
</comment>
<keyword evidence="5" id="KW-1185">Reference proteome</keyword>
<dbReference type="AlphaFoldDB" id="A0A261VCQ5"/>
<evidence type="ECO:0000259" key="3">
    <source>
        <dbReference type="Pfam" id="PF19305"/>
    </source>
</evidence>
<evidence type="ECO:0000313" key="4">
    <source>
        <dbReference type="EMBL" id="OZI71332.1"/>
    </source>
</evidence>
<dbReference type="InterPro" id="IPR045337">
    <property type="entry name" value="MmgE_PrpD_C"/>
</dbReference>
<dbReference type="Pfam" id="PF03972">
    <property type="entry name" value="MmgE_PrpD_N"/>
    <property type="match status" value="1"/>
</dbReference>
<dbReference type="Gene3D" id="1.10.4100.10">
    <property type="entry name" value="2-methylcitrate dehydratase PrpD"/>
    <property type="match status" value="1"/>
</dbReference>
<dbReference type="SUPFAM" id="SSF103378">
    <property type="entry name" value="2-methylcitrate dehydratase PrpD"/>
    <property type="match status" value="1"/>
</dbReference>
<dbReference type="InterPro" id="IPR042183">
    <property type="entry name" value="MmgE/PrpD_sf_1"/>
</dbReference>
<feature type="domain" description="MmgE/PrpD N-terminal" evidence="2">
    <location>
        <begin position="29"/>
        <end position="265"/>
    </location>
</feature>
<reference evidence="5" key="1">
    <citation type="submission" date="2017-05" db="EMBL/GenBank/DDBJ databases">
        <title>Complete and WGS of Bordetella genogroups.</title>
        <authorList>
            <person name="Spilker T."/>
            <person name="Lipuma J."/>
        </authorList>
    </citation>
    <scope>NUCLEOTIDE SEQUENCE [LARGE SCALE GENOMIC DNA]</scope>
    <source>
        <strain evidence="5">AU6712</strain>
    </source>
</reference>
<evidence type="ECO:0000313" key="5">
    <source>
        <dbReference type="Proteomes" id="UP000216429"/>
    </source>
</evidence>
<dbReference type="InterPro" id="IPR042188">
    <property type="entry name" value="MmgE/PrpD_sf_2"/>
</dbReference>
<dbReference type="Gene3D" id="3.30.1330.120">
    <property type="entry name" value="2-methylcitrate dehydratase PrpD"/>
    <property type="match status" value="1"/>
</dbReference>
<comment type="similarity">
    <text evidence="1">Belongs to the PrpD family.</text>
</comment>
<dbReference type="InterPro" id="IPR005656">
    <property type="entry name" value="MmgE_PrpD"/>
</dbReference>
<gene>
    <name evidence="4" type="ORF">CAL22_15955</name>
</gene>
<evidence type="ECO:0000256" key="1">
    <source>
        <dbReference type="ARBA" id="ARBA00006174"/>
    </source>
</evidence>
<dbReference type="PANTHER" id="PTHR16943:SF8">
    <property type="entry name" value="2-METHYLCITRATE DEHYDRATASE"/>
    <property type="match status" value="1"/>
</dbReference>
<protein>
    <submittedName>
        <fullName evidence="4">2-methylcitrate dehydratase</fullName>
    </submittedName>
</protein>
<dbReference type="PANTHER" id="PTHR16943">
    <property type="entry name" value="2-METHYLCITRATE DEHYDRATASE-RELATED"/>
    <property type="match status" value="1"/>
</dbReference>
<proteinExistence type="inferred from homology"/>
<name>A0A261VCQ5_9BORD</name>
<evidence type="ECO:0000259" key="2">
    <source>
        <dbReference type="Pfam" id="PF03972"/>
    </source>
</evidence>
<dbReference type="OrthoDB" id="9797528at2"/>
<dbReference type="InterPro" id="IPR036148">
    <property type="entry name" value="MmgE/PrpD_sf"/>
</dbReference>
<dbReference type="Proteomes" id="UP000216429">
    <property type="component" value="Unassembled WGS sequence"/>
</dbReference>
<accession>A0A261VCQ5</accession>
<dbReference type="EMBL" id="NEVU01000003">
    <property type="protein sequence ID" value="OZI71332.1"/>
    <property type="molecule type" value="Genomic_DNA"/>
</dbReference>
<feature type="domain" description="MmgE/PrpD C-terminal" evidence="3">
    <location>
        <begin position="296"/>
        <end position="464"/>
    </location>
</feature>
<dbReference type="GO" id="GO:0016829">
    <property type="term" value="F:lyase activity"/>
    <property type="evidence" value="ECO:0007669"/>
    <property type="project" value="InterPro"/>
</dbReference>
<dbReference type="Pfam" id="PF19305">
    <property type="entry name" value="MmgE_PrpD_C"/>
    <property type="match status" value="1"/>
</dbReference>
<sequence>MGHRGEPRWRQGGLILMTTSDTTTRLSAQLAHHAVHADIDHIPAEVRLRATHLMLDALGIALASTQWDFARQTLAGLRELAGPGGDQPVIGHGQKLPMRDAVIMNALLIHGLDYDDTHPSGVIHATTSVLPAVLGLSTRLNASGRDLLNAYVLGMETATRLGAAAKGGFHQIGFHPTGLIGAFGCTLAAARLLRLDTARTIDAQGIALSVASGSLECLEDGAWTKRLHPGWAAAAGITAATLAKHGFVGPGAAYEGRFGLYPSHLGALYEKCDLGMVTAGLGEVWETLNVAIKPVPACHFTHAFADAAGLLSKSWNGAPIRRIVAKVPPGAMKAVCEPRDKKLRPSNAYEAQFSVPYSVASGLRFGRFTLDALDPAAWQDPQTLQLAALVECVPDPQADFPRYFGGEVHIELADGRVLSHAEPINRGAPGRPITNEDIVVKFYENASRAVDRKHADHVLNAVLDIEHGSAAALSELLGVQARMENRQ</sequence>
<dbReference type="InterPro" id="IPR045336">
    <property type="entry name" value="MmgE_PrpD_N"/>
</dbReference>